<accession>A0A178U8V4</accession>
<dbReference type="GO" id="GO:0045892">
    <property type="term" value="P:negative regulation of DNA-templated transcription"/>
    <property type="evidence" value="ECO:0007669"/>
    <property type="project" value="InterPro"/>
</dbReference>
<evidence type="ECO:0000313" key="20">
    <source>
        <dbReference type="EMBL" id="OAO89081.1"/>
    </source>
</evidence>
<dbReference type="Gene3D" id="1.10.10.60">
    <property type="entry name" value="Homeodomain-like"/>
    <property type="match status" value="1"/>
</dbReference>
<dbReference type="Pfam" id="PF05043">
    <property type="entry name" value="Mga"/>
    <property type="match status" value="1"/>
</dbReference>
<dbReference type="SUPFAM" id="SSF143856">
    <property type="entry name" value="DeoB insert domain-like"/>
    <property type="match status" value="1"/>
</dbReference>
<dbReference type="SUPFAM" id="SSF46689">
    <property type="entry name" value="Homeodomain-like"/>
    <property type="match status" value="2"/>
</dbReference>
<evidence type="ECO:0000256" key="1">
    <source>
        <dbReference type="ARBA" id="ARBA00001936"/>
    </source>
</evidence>
<evidence type="ECO:0000256" key="11">
    <source>
        <dbReference type="ARBA" id="ARBA00022989"/>
    </source>
</evidence>
<dbReference type="PROSITE" id="PS01232">
    <property type="entry name" value="PNP_UDP_1"/>
    <property type="match status" value="1"/>
</dbReference>
<dbReference type="CDD" id="cd02440">
    <property type="entry name" value="AdoMet_MTases"/>
    <property type="match status" value="1"/>
</dbReference>
<dbReference type="GO" id="GO:0009117">
    <property type="term" value="P:nucleotide metabolic process"/>
    <property type="evidence" value="ECO:0007669"/>
    <property type="project" value="InterPro"/>
</dbReference>
<sequence length="2547" mass="284689">MKKNKQQPQITEDKILEASWALLGEEGIEKFSMRRLADRLGIQAPSLYWYFKSKQDLYQRLANQVSKVILEEFHSEGDWKEQLAGLAVTVRSVLGQYPCSTQLMMMTLPHEPDIIRFTNRMLLCVESTPLEQEQKMQVVTTLVNYVFYFVLDAYQHERNVSAILKDNAGALPGDEMIRLLDAMNESEAGLFKRMFKNGLFELMGTDVAFDFGVKLILLGIEQVIKEQENSIQAFSSKLAQVTIKNISTSRSTGVIRMGNTDKFDQIASRYDTPERIHIAKVASDAIREYAGNARNKTAMDFGCGTGLVGMNLIDDFKSMLFVDTSPNMIDQLNTKISECNIQNAATLCFDFEKNGLSDIRADYIFMAQVLLHISDYRFVLSRLYDVLHEGGHLLIVDFNKNEEVASDIVHNGFHQEELTDSMTALGYRNIQSRTIYTGSNLFMAQDASMFILDAHKWFTVAEVERSLGISDKTIRKMVEEISKQLPPDVTIEVSRGKGIFLRRDGRSNTISELLSITLRQTIFYRLMNVLFTDGGRLSEEELAGVLFMSTSSLKKLIVQLNHNDLKAYKLRITYSTPMVKGNEMNIRYFYWKLYSDAYEFTGWPFEKVDFAYINQLITTIEQEKNMVYFLNSKRRLAFLLAIVVQRVTIGKCVNIEEDRYPWEKGFFYLPVNTLANHLEDKFPINLSASERFFIQSLVSLSQYHYYEGSEITPVIEIELHKDKEEYPMGNLLLTLLADVYPSLDKDERLILEIYGFFDKLLIDNAIPEWMMISHSNLTAYVQQECQQIYQELQACMHTWNQAYPAIQYNEVHLTKLTLIVRSSLRYKRKRAFLVIGEEFSIRHYIADLIKKEIGDQLIINTSILKGMTEEMIHQHHIDFVISNIPVAIKTVPVVMISTIPSKRDLDNIRRRMSRHLGATKGQIADRVLLPGDPLRAKFVAEHFLEEAYCYNEVRGMYGYTGLYKGVPVSVQGSGMGNPSMSIYATELIVDYEVKKLIRIGTCGAMQQNIKIRDIILAQAVSSDSNLTEKIFHGCNYAPTADFNLLMKAYQQAQGRDLNIFVGNIYNSDEFYRETLDRLHKFMDFGVLAVEMESTSLYTLAAKYGVQALSILTVGSQLLTQEHLTHQERSNNKKKIKYRPIVVMIAVQIVLGLVILKTSIGEFLIKGFADSFEKLLKYANEGTNFVFGGMANEGAYTFFLFVLMPIVFMSAIIGILQYYKILPFIIKYIGLVLSKINGMGKLESYNAVAAAIVGQNEVFISLKNQLGSLPKHRLYTLCASAMSTVSMSIVGSYMTMVEPRYVVAALILNLFGGFIVSSIINPYEVKAEEDLVEVQVQVKDEEKQTFFEMLGEYIMDGFKVSIIVGVMLVGFVGLIALINGIFSGIFGISFQGILGYVFAPIAFLIGVPWHEAVSAGSIMATKLVSNEFVAMLDFVKIKEGLSGRTTAIVSVFLISFANFGSIGTIVGAVKGLNEKQGNIVARFGLKLLYGATLVSVLSAIIVGIGAAPDADRFGDAGSHTLRHIADRMNGLHVPVLSKLGLSHIDPIPGVPRVEQPLAYFTKMQEASNGKDTMTGHWEIMGLRVDVPFKVFENGFPAELMNELEQRTGRKVIGNKPTSGTAILDELGQEHMNTGALIVYTSADSVIQIAAHEEVVPLEELYQICEIAREITLREEYKLGRVIARPFLGQSGSFQRTPNRHDYALKPYGRTVMNELKDAGLDVLAIGKISDIYDGEGVTTSWRTVSNTDGMDKLMEAIHTDFTGISFLNLVDFDALYGHRRDPIGYGKALEEFDDRLTEVLAELGEDDLLIITADHGNDPTHAGTDHTREYVPLLLYSKSFTGQSELPLCMTFSDIGATVADNFDTVGLLILGIQQGDVAMRIVKGAEERRNEILDAADELFGQKGFDGTSTNDILAKVGIARGTLYHHFKSKEDIMDALVERYSVNLIGAAQRVALDKSVPVIERILRAVMALNIHSDNGSGKEVMDHIHRPQNALMHQKIQKVMISGVPPILTPIIREGIEQGLFNTPYPYECMEMVIVYANTIFDEDTADMTNEERTSRVLKLITLTTMIFVAAAAMLVSLSSILVVNLTGAIDTLMTQAKTPHFVQMHSGELDRARFADFAEQNNKVEEFQVLEFLNVDGSRIVINGNSLVDNVQDNGFSTQSGKFDYLLDLDGNIITVSDGELYVPVGYMKDGTAKIGDMAVIGGKKLTVAGFLRDSQMNSLLASSKRFLVSEHDYAELQSSGSTEYLIEFRLKDLSMLGAFKDDYTSAGLEGNGPTITYPLFKMLNAISDGLMIAVILLVSVLVVAIAFMCIRFTLLATIESDYREIGVMKAIGLRVSDIKKIYLAKYAGIAAFGCMVGFALSFVFRGLLLENIRLYMGGSENSSLALLFGVISVVLVFLAIIGYVSSVLRRFRKISAAEAVRFGISQDKSAGSRRFTLSANRLLNTNIFLGVKDVLTRTSLYATMLAVLVIAAFIMIVPQNLYNTISSKSFITYMGIGNSDMRLDIQQTDHIAAKEAEIAKVMESDTSISRYAVLTTETFTA</sequence>
<name>A0A178U8V4_ARATH</name>
<feature type="transmembrane region" description="Helical" evidence="18">
    <location>
        <begin position="1300"/>
        <end position="1319"/>
    </location>
</feature>
<dbReference type="Proteomes" id="UP000078284">
    <property type="component" value="Unassembled WGS sequence"/>
</dbReference>
<keyword evidence="5" id="KW-0963">Cytoplasm</keyword>
<dbReference type="NCBIfam" id="NF004489">
    <property type="entry name" value="PRK05819.1"/>
    <property type="match status" value="1"/>
</dbReference>
<dbReference type="GO" id="GO:0000287">
    <property type="term" value="F:magnesium ion binding"/>
    <property type="evidence" value="ECO:0007669"/>
    <property type="project" value="InterPro"/>
</dbReference>
<dbReference type="InterPro" id="IPR018016">
    <property type="entry name" value="Nucleoside_phosphorylase_CS"/>
</dbReference>
<dbReference type="PANTHER" id="PTHR21110:SF0">
    <property type="entry name" value="PHOSPHOPENTOMUTASE"/>
    <property type="match status" value="1"/>
</dbReference>
<dbReference type="InterPro" id="IPR036271">
    <property type="entry name" value="Tet_transcr_reg_TetR-rel_C_sf"/>
</dbReference>
<comment type="cofactor">
    <cofactor evidence="1">
        <name>Mn(2+)</name>
        <dbReference type="ChEBI" id="CHEBI:29035"/>
    </cofactor>
</comment>
<feature type="transmembrane region" description="Helical" evidence="18">
    <location>
        <begin position="1194"/>
        <end position="1218"/>
    </location>
</feature>
<dbReference type="Gene3D" id="1.10.357.10">
    <property type="entry name" value="Tetracycline Repressor, domain 2"/>
    <property type="match status" value="2"/>
</dbReference>
<dbReference type="SUPFAM" id="SSF53335">
    <property type="entry name" value="S-adenosyl-L-methionine-dependent methyltransferases"/>
    <property type="match status" value="1"/>
</dbReference>
<evidence type="ECO:0000256" key="5">
    <source>
        <dbReference type="ARBA" id="ARBA00022490"/>
    </source>
</evidence>
<dbReference type="CDD" id="cd09006">
    <property type="entry name" value="PNP_EcPNPI-like"/>
    <property type="match status" value="1"/>
</dbReference>
<dbReference type="NCBIfam" id="TIGR00107">
    <property type="entry name" value="deoD"/>
    <property type="match status" value="1"/>
</dbReference>
<dbReference type="Pfam" id="PF01048">
    <property type="entry name" value="PNP_UDP_1"/>
    <property type="match status" value="1"/>
</dbReference>
<dbReference type="CDD" id="cd16009">
    <property type="entry name" value="PPM"/>
    <property type="match status" value="1"/>
</dbReference>
<evidence type="ECO:0000256" key="4">
    <source>
        <dbReference type="ARBA" id="ARBA00022475"/>
    </source>
</evidence>
<organism evidence="20 21">
    <name type="scientific">Arabidopsis thaliana</name>
    <name type="common">Mouse-ear cress</name>
    <dbReference type="NCBI Taxonomy" id="3702"/>
    <lineage>
        <taxon>Eukaryota</taxon>
        <taxon>Viridiplantae</taxon>
        <taxon>Streptophyta</taxon>
        <taxon>Embryophyta</taxon>
        <taxon>Tracheophyta</taxon>
        <taxon>Spermatophyta</taxon>
        <taxon>Magnoliopsida</taxon>
        <taxon>eudicotyledons</taxon>
        <taxon>Gunneridae</taxon>
        <taxon>Pentapetalae</taxon>
        <taxon>rosids</taxon>
        <taxon>malvids</taxon>
        <taxon>Brassicales</taxon>
        <taxon>Brassicaceae</taxon>
        <taxon>Camelineae</taxon>
        <taxon>Arabidopsis</taxon>
    </lineage>
</organism>
<proteinExistence type="inferred from homology"/>
<dbReference type="PANTHER" id="PTHR21110">
    <property type="entry name" value="PHOSPHOPENTOMUTASE"/>
    <property type="match status" value="1"/>
</dbReference>
<dbReference type="NCBIfam" id="TIGR01696">
    <property type="entry name" value="deoB"/>
    <property type="match status" value="1"/>
</dbReference>
<feature type="transmembrane region" description="Helical" evidence="18">
    <location>
        <begin position="1140"/>
        <end position="1159"/>
    </location>
</feature>
<dbReference type="EMBL" id="LUHQ01000027">
    <property type="protein sequence ID" value="OAO89081.1"/>
    <property type="molecule type" value="Genomic_DNA"/>
</dbReference>
<dbReference type="HAMAP" id="MF_01627">
    <property type="entry name" value="Pur_nucleosid_phosp"/>
    <property type="match status" value="1"/>
</dbReference>
<dbReference type="GO" id="GO:0008973">
    <property type="term" value="F:phosphopentomutase activity"/>
    <property type="evidence" value="ECO:0007669"/>
    <property type="project" value="InterPro"/>
</dbReference>
<keyword evidence="7" id="KW-0328">Glycosyltransferase</keyword>
<dbReference type="InterPro" id="IPR003012">
    <property type="entry name" value="Tet_transcr_reg_TetR"/>
</dbReference>
<feature type="domain" description="HTH tetR-type" evidence="19">
    <location>
        <begin position="1886"/>
        <end position="1946"/>
    </location>
</feature>
<dbReference type="Pfam" id="PF08242">
    <property type="entry name" value="Methyltransf_12"/>
    <property type="match status" value="1"/>
</dbReference>
<feature type="transmembrane region" description="Helical" evidence="18">
    <location>
        <begin position="1445"/>
        <end position="1466"/>
    </location>
</feature>
<dbReference type="InterPro" id="IPR001647">
    <property type="entry name" value="HTH_TetR"/>
</dbReference>
<protein>
    <recommendedName>
        <fullName evidence="19">HTH tetR-type domain-containing protein</fullName>
    </recommendedName>
</protein>
<dbReference type="InterPro" id="IPR013217">
    <property type="entry name" value="Methyltransf_12"/>
</dbReference>
<dbReference type="InterPro" id="IPR009057">
    <property type="entry name" value="Homeodomain-like_sf"/>
</dbReference>
<evidence type="ECO:0000256" key="17">
    <source>
        <dbReference type="ARBA" id="ARBA00023235"/>
    </source>
</evidence>
<comment type="similarity">
    <text evidence="3">Belongs to the PNP/UDP phosphorylase family.</text>
</comment>
<comment type="subcellular location">
    <subcellularLocation>
        <location evidence="2">Cell membrane</location>
        <topology evidence="2">Multi-pass membrane protein</topology>
    </subcellularLocation>
</comment>
<keyword evidence="8" id="KW-0808">Transferase</keyword>
<dbReference type="CDD" id="cd05568">
    <property type="entry name" value="PTS_IIB_bgl_like"/>
    <property type="match status" value="1"/>
</dbReference>
<dbReference type="SUPFAM" id="SSF48498">
    <property type="entry name" value="Tetracyclin repressor-like, C-terminal domain"/>
    <property type="match status" value="1"/>
</dbReference>
<keyword evidence="14 18" id="KW-0472">Membrane</keyword>
<keyword evidence="10" id="KW-0479">Metal-binding</keyword>
<feature type="transmembrane region" description="Helical" evidence="18">
    <location>
        <begin position="1359"/>
        <end position="1381"/>
    </location>
</feature>
<reference evidence="21" key="1">
    <citation type="journal article" date="2016" name="Proc. Natl. Acad. Sci. U.S.A.">
        <title>Chromosome-level assembly of Arabidopsis thaliana Ler reveals the extent of translocation and inversion polymorphisms.</title>
        <authorList>
            <person name="Zapata L."/>
            <person name="Ding J."/>
            <person name="Willing E.M."/>
            <person name="Hartwig B."/>
            <person name="Bezdan D."/>
            <person name="Jiao W.B."/>
            <person name="Patel V."/>
            <person name="Velikkakam James G."/>
            <person name="Koornneef M."/>
            <person name="Ossowski S."/>
            <person name="Schneeberger K."/>
        </authorList>
    </citation>
    <scope>NUCLEOTIDE SEQUENCE [LARGE SCALE GENOMIC DNA]</scope>
    <source>
        <strain evidence="21">cv. Landsberg erecta</strain>
    </source>
</reference>
<dbReference type="GO" id="GO:0004731">
    <property type="term" value="F:purine-nucleoside phosphorylase activity"/>
    <property type="evidence" value="ECO:0007669"/>
    <property type="project" value="InterPro"/>
</dbReference>
<dbReference type="PRINTS" id="PR00455">
    <property type="entry name" value="HTHTETR"/>
</dbReference>
<feature type="transmembrane region" description="Helical" evidence="18">
    <location>
        <begin position="1486"/>
        <end position="1506"/>
    </location>
</feature>
<keyword evidence="15" id="KW-0804">Transcription</keyword>
<dbReference type="Pfam" id="PF07662">
    <property type="entry name" value="Nucleos_tra2_C"/>
    <property type="match status" value="1"/>
</dbReference>
<keyword evidence="4" id="KW-1003">Cell membrane</keyword>
<keyword evidence="9 18" id="KW-0812">Transmembrane</keyword>
<keyword evidence="16" id="KW-0464">Manganese</keyword>
<dbReference type="InterPro" id="IPR035994">
    <property type="entry name" value="Nucleoside_phosphorylase_sf"/>
</dbReference>
<feature type="transmembrane region" description="Helical" evidence="18">
    <location>
        <begin position="1100"/>
        <end position="1119"/>
    </location>
</feature>
<dbReference type="GO" id="GO:0003677">
    <property type="term" value="F:DNA binding"/>
    <property type="evidence" value="ECO:0007669"/>
    <property type="project" value="UniProtKB-KW"/>
</dbReference>
<dbReference type="InterPro" id="IPR004111">
    <property type="entry name" value="Repressor_TetR_C"/>
</dbReference>
<evidence type="ECO:0000256" key="13">
    <source>
        <dbReference type="ARBA" id="ARBA00023125"/>
    </source>
</evidence>
<dbReference type="PRINTS" id="PR00400">
    <property type="entry name" value="TETREPRESSOR"/>
</dbReference>
<dbReference type="InterPro" id="IPR029063">
    <property type="entry name" value="SAM-dependent_MTases_sf"/>
</dbReference>
<evidence type="ECO:0000256" key="16">
    <source>
        <dbReference type="ARBA" id="ARBA00023211"/>
    </source>
</evidence>
<evidence type="ECO:0000256" key="9">
    <source>
        <dbReference type="ARBA" id="ARBA00022692"/>
    </source>
</evidence>
<evidence type="ECO:0000256" key="10">
    <source>
        <dbReference type="ARBA" id="ARBA00022723"/>
    </source>
</evidence>
<dbReference type="Gene3D" id="3.40.50.2300">
    <property type="match status" value="1"/>
</dbReference>
<dbReference type="InterPro" id="IPR003838">
    <property type="entry name" value="ABC3_permease_C"/>
</dbReference>
<keyword evidence="12" id="KW-0805">Transcription regulation</keyword>
<dbReference type="PROSITE" id="PS01081">
    <property type="entry name" value="HTH_TETR_1"/>
    <property type="match status" value="2"/>
</dbReference>
<dbReference type="InterPro" id="IPR010045">
    <property type="entry name" value="DeoB"/>
</dbReference>
<dbReference type="InterPro" id="IPR049149">
    <property type="entry name" value="TetR/AcrR_C"/>
</dbReference>
<dbReference type="GO" id="GO:0005886">
    <property type="term" value="C:plasma membrane"/>
    <property type="evidence" value="ECO:0007669"/>
    <property type="project" value="UniProtKB-SubCell"/>
</dbReference>
<dbReference type="InterPro" id="IPR023772">
    <property type="entry name" value="DNA-bd_HTH_TetR-type_CS"/>
</dbReference>
<comment type="caution">
    <text evidence="20">The sequence shown here is derived from an EMBL/GenBank/DDBJ whole genome shotgun (WGS) entry which is preliminary data.</text>
</comment>
<dbReference type="InterPro" id="IPR007737">
    <property type="entry name" value="Mga_HTH"/>
</dbReference>
<dbReference type="InterPro" id="IPR017850">
    <property type="entry name" value="Alkaline_phosphatase_core_sf"/>
</dbReference>
<keyword evidence="13" id="KW-0238">DNA-binding</keyword>
<feature type="transmembrane region" description="Helical" evidence="18">
    <location>
        <begin position="2296"/>
        <end position="2320"/>
    </location>
</feature>
<dbReference type="InterPro" id="IPR024052">
    <property type="entry name" value="Phosphopentomutase_DeoB_cap_sf"/>
</dbReference>
<dbReference type="GO" id="GO:0005737">
    <property type="term" value="C:cytoplasm"/>
    <property type="evidence" value="ECO:0007669"/>
    <property type="project" value="InterPro"/>
</dbReference>
<evidence type="ECO:0000256" key="7">
    <source>
        <dbReference type="ARBA" id="ARBA00022676"/>
    </source>
</evidence>
<evidence type="ECO:0000256" key="8">
    <source>
        <dbReference type="ARBA" id="ARBA00022679"/>
    </source>
</evidence>
<dbReference type="InterPro" id="IPR011657">
    <property type="entry name" value="CNT_C_dom"/>
</dbReference>
<feature type="transmembrane region" description="Helical" evidence="18">
    <location>
        <begin position="2064"/>
        <end position="2088"/>
    </location>
</feature>
<dbReference type="Pfam" id="PF02687">
    <property type="entry name" value="FtsX"/>
    <property type="match status" value="1"/>
</dbReference>
<keyword evidence="11 18" id="KW-1133">Transmembrane helix</keyword>
<dbReference type="GO" id="GO:0046677">
    <property type="term" value="P:response to antibiotic"/>
    <property type="evidence" value="ECO:0007669"/>
    <property type="project" value="InterPro"/>
</dbReference>
<evidence type="ECO:0000256" key="14">
    <source>
        <dbReference type="ARBA" id="ARBA00023136"/>
    </source>
</evidence>
<feature type="transmembrane region" description="Helical" evidence="18">
    <location>
        <begin position="2466"/>
        <end position="2488"/>
    </location>
</feature>
<keyword evidence="17" id="KW-0413">Isomerase</keyword>
<dbReference type="Gene3D" id="3.40.720.10">
    <property type="entry name" value="Alkaline Phosphatase, subunit A"/>
    <property type="match status" value="1"/>
</dbReference>
<dbReference type="FunFam" id="3.30.70.1250:FF:000001">
    <property type="entry name" value="Phosphopentomutase"/>
    <property type="match status" value="1"/>
</dbReference>
<dbReference type="GO" id="GO:0009164">
    <property type="term" value="P:nucleoside catabolic process"/>
    <property type="evidence" value="ECO:0007669"/>
    <property type="project" value="UniProtKB-ARBA"/>
</dbReference>
<dbReference type="SUPFAM" id="SSF53649">
    <property type="entry name" value="Alkaline phosphatase-like"/>
    <property type="match status" value="1"/>
</dbReference>
<dbReference type="NCBIfam" id="NF003766">
    <property type="entry name" value="PRK05362.1"/>
    <property type="match status" value="1"/>
</dbReference>
<dbReference type="Pfam" id="PF21303">
    <property type="entry name" value="TetR_C_39"/>
    <property type="match status" value="1"/>
</dbReference>
<evidence type="ECO:0000256" key="6">
    <source>
        <dbReference type="ARBA" id="ARBA00022491"/>
    </source>
</evidence>
<dbReference type="GO" id="GO:0043094">
    <property type="term" value="P:metabolic compound salvage"/>
    <property type="evidence" value="ECO:0007669"/>
    <property type="project" value="InterPro"/>
</dbReference>
<dbReference type="Gene3D" id="3.30.70.1250">
    <property type="entry name" value="Phosphopentomutase"/>
    <property type="match status" value="1"/>
</dbReference>
<dbReference type="Pfam" id="PF07670">
    <property type="entry name" value="Gate"/>
    <property type="match status" value="1"/>
</dbReference>
<dbReference type="Gene3D" id="3.40.50.1580">
    <property type="entry name" value="Nucleoside phosphorylase domain"/>
    <property type="match status" value="1"/>
</dbReference>
<evidence type="ECO:0000256" key="2">
    <source>
        <dbReference type="ARBA" id="ARBA00004651"/>
    </source>
</evidence>
<dbReference type="InterPro" id="IPR004402">
    <property type="entry name" value="DeoD-type"/>
</dbReference>
<dbReference type="PROSITE" id="PS50977">
    <property type="entry name" value="HTH_TETR_2"/>
    <property type="match status" value="2"/>
</dbReference>
<dbReference type="Gene3D" id="3.40.50.150">
    <property type="entry name" value="Vaccinia Virus protein VP39"/>
    <property type="match status" value="1"/>
</dbReference>
<evidence type="ECO:0000256" key="12">
    <source>
        <dbReference type="ARBA" id="ARBA00023015"/>
    </source>
</evidence>
<dbReference type="Pfam" id="PF00440">
    <property type="entry name" value="TetR_N"/>
    <property type="match status" value="2"/>
</dbReference>
<evidence type="ECO:0000256" key="3">
    <source>
        <dbReference type="ARBA" id="ARBA00010456"/>
    </source>
</evidence>
<dbReference type="HAMAP" id="MF_00740">
    <property type="entry name" value="Phosphopentomut"/>
    <property type="match status" value="1"/>
</dbReference>
<feature type="non-terminal residue" evidence="20">
    <location>
        <position position="1"/>
    </location>
</feature>
<dbReference type="InterPro" id="IPR011642">
    <property type="entry name" value="Gate_dom"/>
</dbReference>
<dbReference type="Pfam" id="PF02909">
    <property type="entry name" value="TetR_C_1"/>
    <property type="match status" value="1"/>
</dbReference>
<feature type="transmembrane region" description="Helical" evidence="18">
    <location>
        <begin position="2349"/>
        <end position="2370"/>
    </location>
</feature>
<feature type="transmembrane region" description="Helical" evidence="18">
    <location>
        <begin position="1387"/>
        <end position="1408"/>
    </location>
</feature>
<evidence type="ECO:0000256" key="18">
    <source>
        <dbReference type="SAM" id="Phobius"/>
    </source>
</evidence>
<dbReference type="InterPro" id="IPR000845">
    <property type="entry name" value="Nucleoside_phosphorylase_d"/>
</dbReference>
<evidence type="ECO:0000313" key="21">
    <source>
        <dbReference type="Proteomes" id="UP000078284"/>
    </source>
</evidence>
<keyword evidence="6" id="KW-0678">Repressor</keyword>
<gene>
    <name evidence="20" type="ORF">AXX17_ATUG04680</name>
</gene>
<evidence type="ECO:0000256" key="15">
    <source>
        <dbReference type="ARBA" id="ARBA00023163"/>
    </source>
</evidence>
<feature type="domain" description="HTH tetR-type" evidence="19">
    <location>
        <begin position="9"/>
        <end position="69"/>
    </location>
</feature>
<feature type="transmembrane region" description="Helical" evidence="18">
    <location>
        <begin position="2390"/>
        <end position="2410"/>
    </location>
</feature>
<dbReference type="SUPFAM" id="SSF53167">
    <property type="entry name" value="Purine and uridine phosphorylases"/>
    <property type="match status" value="1"/>
</dbReference>
<evidence type="ECO:0000259" key="19">
    <source>
        <dbReference type="PROSITE" id="PS50977"/>
    </source>
</evidence>